<sequence>AGTCQALGGFSVWAALPPLPTNTSAGLPTRSGLPVTLVTAQLDSNAFFHDHVQAANAPLSGLLAMLAAMDILKAANTTQY</sequence>
<dbReference type="EMBL" id="BLLF01001817">
    <property type="protein sequence ID" value="GFH21383.1"/>
    <property type="molecule type" value="Genomic_DNA"/>
</dbReference>
<protein>
    <submittedName>
        <fullName evidence="1">Ncstrn_small domain-containing protein</fullName>
    </submittedName>
</protein>
<accession>A0A699ZFN3</accession>
<reference evidence="1 2" key="1">
    <citation type="submission" date="2020-02" db="EMBL/GenBank/DDBJ databases">
        <title>Draft genome sequence of Haematococcus lacustris strain NIES-144.</title>
        <authorList>
            <person name="Morimoto D."/>
            <person name="Nakagawa S."/>
            <person name="Yoshida T."/>
            <person name="Sawayama S."/>
        </authorList>
    </citation>
    <scope>NUCLEOTIDE SEQUENCE [LARGE SCALE GENOMIC DNA]</scope>
    <source>
        <strain evidence="1 2">NIES-144</strain>
    </source>
</reference>
<organism evidence="1 2">
    <name type="scientific">Haematococcus lacustris</name>
    <name type="common">Green alga</name>
    <name type="synonym">Haematococcus pluvialis</name>
    <dbReference type="NCBI Taxonomy" id="44745"/>
    <lineage>
        <taxon>Eukaryota</taxon>
        <taxon>Viridiplantae</taxon>
        <taxon>Chlorophyta</taxon>
        <taxon>core chlorophytes</taxon>
        <taxon>Chlorophyceae</taxon>
        <taxon>CS clade</taxon>
        <taxon>Chlamydomonadales</taxon>
        <taxon>Haematococcaceae</taxon>
        <taxon>Haematococcus</taxon>
    </lineage>
</organism>
<dbReference type="Pfam" id="PF05450">
    <property type="entry name" value="Nicastrin"/>
    <property type="match status" value="1"/>
</dbReference>
<dbReference type="GO" id="GO:0005886">
    <property type="term" value="C:plasma membrane"/>
    <property type="evidence" value="ECO:0007669"/>
    <property type="project" value="TreeGrafter"/>
</dbReference>
<gene>
    <name evidence="1" type="ORF">HaLaN_18678</name>
</gene>
<proteinExistence type="predicted"/>
<dbReference type="PANTHER" id="PTHR21092">
    <property type="entry name" value="NICASTRIN"/>
    <property type="match status" value="1"/>
</dbReference>
<dbReference type="InterPro" id="IPR008710">
    <property type="entry name" value="Nicastrin"/>
</dbReference>
<comment type="caution">
    <text evidence="1">The sequence shown here is derived from an EMBL/GenBank/DDBJ whole genome shotgun (WGS) entry which is preliminary data.</text>
</comment>
<dbReference type="Proteomes" id="UP000485058">
    <property type="component" value="Unassembled WGS sequence"/>
</dbReference>
<feature type="non-terminal residue" evidence="1">
    <location>
        <position position="1"/>
    </location>
</feature>
<keyword evidence="2" id="KW-1185">Reference proteome</keyword>
<dbReference type="PANTHER" id="PTHR21092:SF0">
    <property type="entry name" value="NICASTRIN"/>
    <property type="match status" value="1"/>
</dbReference>
<dbReference type="AlphaFoldDB" id="A0A699ZFN3"/>
<evidence type="ECO:0000313" key="2">
    <source>
        <dbReference type="Proteomes" id="UP000485058"/>
    </source>
</evidence>
<name>A0A699ZFN3_HAELA</name>
<evidence type="ECO:0000313" key="1">
    <source>
        <dbReference type="EMBL" id="GFH21383.1"/>
    </source>
</evidence>
<dbReference type="GO" id="GO:0016485">
    <property type="term" value="P:protein processing"/>
    <property type="evidence" value="ECO:0007669"/>
    <property type="project" value="InterPro"/>
</dbReference>
<feature type="non-terminal residue" evidence="1">
    <location>
        <position position="80"/>
    </location>
</feature>